<protein>
    <submittedName>
        <fullName evidence="3">Sulfatase-like hydrolase/transferase</fullName>
    </submittedName>
</protein>
<dbReference type="Pfam" id="PF00884">
    <property type="entry name" value="Sulfatase"/>
    <property type="match status" value="1"/>
</dbReference>
<dbReference type="Proteomes" id="UP000607796">
    <property type="component" value="Unassembled WGS sequence"/>
</dbReference>
<dbReference type="InterPro" id="IPR017850">
    <property type="entry name" value="Alkaline_phosphatase_core_sf"/>
</dbReference>
<name>A0ABR9X569_9RHOB</name>
<organism evidence="3 4">
    <name type="scientific">Salipiger mangrovisoli</name>
    <dbReference type="NCBI Taxonomy" id="2865933"/>
    <lineage>
        <taxon>Bacteria</taxon>
        <taxon>Pseudomonadati</taxon>
        <taxon>Pseudomonadota</taxon>
        <taxon>Alphaproteobacteria</taxon>
        <taxon>Rhodobacterales</taxon>
        <taxon>Roseobacteraceae</taxon>
        <taxon>Salipiger</taxon>
    </lineage>
</organism>
<dbReference type="Gene3D" id="3.40.720.10">
    <property type="entry name" value="Alkaline Phosphatase, subunit A"/>
    <property type="match status" value="1"/>
</dbReference>
<evidence type="ECO:0000256" key="1">
    <source>
        <dbReference type="ARBA" id="ARBA00008779"/>
    </source>
</evidence>
<dbReference type="RefSeq" id="WP_194136043.1">
    <property type="nucleotide sequence ID" value="NZ_JADFFK010000014.1"/>
</dbReference>
<comment type="caution">
    <text evidence="3">The sequence shown here is derived from an EMBL/GenBank/DDBJ whole genome shotgun (WGS) entry which is preliminary data.</text>
</comment>
<dbReference type="PANTHER" id="PTHR42693:SF33">
    <property type="entry name" value="ARYLSULFATASE"/>
    <property type="match status" value="1"/>
</dbReference>
<evidence type="ECO:0000313" key="4">
    <source>
        <dbReference type="Proteomes" id="UP000607796"/>
    </source>
</evidence>
<evidence type="ECO:0000259" key="2">
    <source>
        <dbReference type="Pfam" id="PF00884"/>
    </source>
</evidence>
<keyword evidence="4" id="KW-1185">Reference proteome</keyword>
<dbReference type="InterPro" id="IPR050738">
    <property type="entry name" value="Sulfatase"/>
</dbReference>
<dbReference type="PANTHER" id="PTHR42693">
    <property type="entry name" value="ARYLSULFATASE FAMILY MEMBER"/>
    <property type="match status" value="1"/>
</dbReference>
<comment type="similarity">
    <text evidence="1">Belongs to the sulfatase family.</text>
</comment>
<dbReference type="EMBL" id="JADFFK010000014">
    <property type="protein sequence ID" value="MBE9638740.1"/>
    <property type="molecule type" value="Genomic_DNA"/>
</dbReference>
<dbReference type="SUPFAM" id="SSF53649">
    <property type="entry name" value="Alkaline phosphatase-like"/>
    <property type="match status" value="1"/>
</dbReference>
<feature type="domain" description="Sulfatase N-terminal" evidence="2">
    <location>
        <begin position="4"/>
        <end position="86"/>
    </location>
</feature>
<dbReference type="InterPro" id="IPR000917">
    <property type="entry name" value="Sulfatase_N"/>
</dbReference>
<evidence type="ECO:0000313" key="3">
    <source>
        <dbReference type="EMBL" id="MBE9638740.1"/>
    </source>
</evidence>
<proteinExistence type="inferred from homology"/>
<sequence length="97" mass="10453">MLGLLDELGVAYNTMLMFATGNGAYSVAWPDGGSHPFRGEKGVGGYKGAFKVPVMVKWPGVIPAGITTGEFMTMEDWIPMIMTQLGQPDLKEQLLTS</sequence>
<reference evidence="3 4" key="1">
    <citation type="journal article" date="2021" name="Int. J. Syst. Evol. Microbiol.">
        <title>Salipiger mangrovisoli sp. nov., isolated from mangrove soil and the proposal for the reclassification of Paraphaeobacter pallidus as Salipiger pallidus comb. nov.</title>
        <authorList>
            <person name="Du J."/>
            <person name="Liu Y."/>
            <person name="Pei T."/>
            <person name="Deng M.R."/>
            <person name="Zhu H."/>
        </authorList>
    </citation>
    <scope>NUCLEOTIDE SEQUENCE [LARGE SCALE GENOMIC DNA]</scope>
    <source>
        <strain evidence="3 4">6D45A</strain>
    </source>
</reference>
<gene>
    <name evidence="3" type="ORF">IQ782_17925</name>
</gene>
<accession>A0ABR9X569</accession>